<keyword evidence="10" id="KW-1185">Reference proteome</keyword>
<dbReference type="GO" id="GO:0003955">
    <property type="term" value="F:NAD(P)H dehydrogenase (quinone) activity"/>
    <property type="evidence" value="ECO:0007669"/>
    <property type="project" value="TreeGrafter"/>
</dbReference>
<comment type="similarity">
    <text evidence="1">Belongs to the class-I pyridine nucleotide-disulfide oxidoreductase family.</text>
</comment>
<dbReference type="Gene3D" id="3.30.390.30">
    <property type="match status" value="1"/>
</dbReference>
<keyword evidence="5" id="KW-0520">NAD</keyword>
<evidence type="ECO:0000313" key="10">
    <source>
        <dbReference type="Proteomes" id="UP000467193"/>
    </source>
</evidence>
<evidence type="ECO:0000256" key="5">
    <source>
        <dbReference type="PIRSR" id="PIRSR000350-3"/>
    </source>
</evidence>
<dbReference type="SUPFAM" id="SSF55424">
    <property type="entry name" value="FAD/NAD-linked reductases, dimerisation (C-terminal) domain"/>
    <property type="match status" value="1"/>
</dbReference>
<name>A0A7I7QVH9_9MYCO</name>
<evidence type="ECO:0000256" key="4">
    <source>
        <dbReference type="PIRSR" id="PIRSR000350-2"/>
    </source>
</evidence>
<evidence type="ECO:0000256" key="2">
    <source>
        <dbReference type="ARBA" id="ARBA00022630"/>
    </source>
</evidence>
<dbReference type="InterPro" id="IPR004099">
    <property type="entry name" value="Pyr_nucl-diS_OxRdtase_dimer"/>
</dbReference>
<dbReference type="InterPro" id="IPR023753">
    <property type="entry name" value="FAD/NAD-binding_dom"/>
</dbReference>
<dbReference type="Pfam" id="PF02852">
    <property type="entry name" value="Pyr_redox_dim"/>
    <property type="match status" value="1"/>
</dbReference>
<keyword evidence="2" id="KW-0285">Flavoprotein</keyword>
<feature type="binding site" evidence="5">
    <location>
        <position position="117"/>
    </location>
    <ligand>
        <name>FAD</name>
        <dbReference type="ChEBI" id="CHEBI:57692"/>
    </ligand>
</feature>
<dbReference type="InterPro" id="IPR036188">
    <property type="entry name" value="FAD/NAD-bd_sf"/>
</dbReference>
<feature type="binding site" evidence="5">
    <location>
        <begin position="184"/>
        <end position="191"/>
    </location>
    <ligand>
        <name>NAD(+)</name>
        <dbReference type="ChEBI" id="CHEBI:57540"/>
    </ligand>
</feature>
<dbReference type="Pfam" id="PF07992">
    <property type="entry name" value="Pyr_redox_2"/>
    <property type="match status" value="1"/>
</dbReference>
<accession>A0A7I7QVH9</accession>
<gene>
    <name evidence="9" type="ORF">MSEDJ_43880</name>
</gene>
<feature type="disulfide bond" description="Redox-active" evidence="6">
    <location>
        <begin position="44"/>
        <end position="49"/>
    </location>
</feature>
<evidence type="ECO:0000259" key="7">
    <source>
        <dbReference type="Pfam" id="PF02852"/>
    </source>
</evidence>
<proteinExistence type="inferred from homology"/>
<dbReference type="PRINTS" id="PR00368">
    <property type="entry name" value="FADPNR"/>
</dbReference>
<evidence type="ECO:0000256" key="3">
    <source>
        <dbReference type="ARBA" id="ARBA00022827"/>
    </source>
</evidence>
<dbReference type="EMBL" id="AP022588">
    <property type="protein sequence ID" value="BBY30292.1"/>
    <property type="molecule type" value="Genomic_DNA"/>
</dbReference>
<dbReference type="Gene3D" id="3.50.50.60">
    <property type="entry name" value="FAD/NAD(P)-binding domain"/>
    <property type="match status" value="2"/>
</dbReference>
<dbReference type="PRINTS" id="PR00411">
    <property type="entry name" value="PNDRDTASEI"/>
</dbReference>
<feature type="binding site" evidence="5">
    <location>
        <position position="314"/>
    </location>
    <ligand>
        <name>FAD</name>
        <dbReference type="ChEBI" id="CHEBI:57692"/>
    </ligand>
</feature>
<feature type="domain" description="FAD/NAD(P)-binding" evidence="8">
    <location>
        <begin position="7"/>
        <end position="318"/>
    </location>
</feature>
<feature type="binding site" evidence="5">
    <location>
        <position position="272"/>
    </location>
    <ligand>
        <name>NAD(+)</name>
        <dbReference type="ChEBI" id="CHEBI:57540"/>
    </ligand>
</feature>
<dbReference type="PANTHER" id="PTHR43014:SF2">
    <property type="entry name" value="MERCURIC REDUCTASE"/>
    <property type="match status" value="1"/>
</dbReference>
<dbReference type="PIRSF" id="PIRSF000350">
    <property type="entry name" value="Mercury_reductase_MerA"/>
    <property type="match status" value="1"/>
</dbReference>
<dbReference type="GO" id="GO:0050660">
    <property type="term" value="F:flavin adenine dinucleotide binding"/>
    <property type="evidence" value="ECO:0007669"/>
    <property type="project" value="TreeGrafter"/>
</dbReference>
<organism evidence="9 10">
    <name type="scientific">Mycolicibacterium sediminis</name>
    <dbReference type="NCBI Taxonomy" id="1286180"/>
    <lineage>
        <taxon>Bacteria</taxon>
        <taxon>Bacillati</taxon>
        <taxon>Actinomycetota</taxon>
        <taxon>Actinomycetes</taxon>
        <taxon>Mycobacteriales</taxon>
        <taxon>Mycobacteriaceae</taxon>
        <taxon>Mycolicibacterium</taxon>
    </lineage>
</organism>
<dbReference type="InterPro" id="IPR016156">
    <property type="entry name" value="FAD/NAD-linked_Rdtase_dimer_sf"/>
</dbReference>
<dbReference type="AlphaFoldDB" id="A0A7I7QVH9"/>
<dbReference type="RefSeq" id="WP_163799660.1">
    <property type="nucleotide sequence ID" value="NZ_AP022588.1"/>
</dbReference>
<dbReference type="InterPro" id="IPR001100">
    <property type="entry name" value="Pyr_nuc-diS_OxRdtase"/>
</dbReference>
<feature type="domain" description="Pyridine nucleotide-disulphide oxidoreductase dimerisation" evidence="7">
    <location>
        <begin position="359"/>
        <end position="463"/>
    </location>
</feature>
<dbReference type="PANTHER" id="PTHR43014">
    <property type="entry name" value="MERCURIC REDUCTASE"/>
    <property type="match status" value="1"/>
</dbReference>
<evidence type="ECO:0000313" key="9">
    <source>
        <dbReference type="EMBL" id="BBY30292.1"/>
    </source>
</evidence>
<protein>
    <submittedName>
        <fullName evidence="9">Oxidoreductase</fullName>
    </submittedName>
</protein>
<dbReference type="Proteomes" id="UP000467193">
    <property type="component" value="Chromosome"/>
</dbReference>
<reference evidence="9 10" key="1">
    <citation type="journal article" date="2019" name="Emerg. Microbes Infect.">
        <title>Comprehensive subspecies identification of 175 nontuberculous mycobacteria species based on 7547 genomic profiles.</title>
        <authorList>
            <person name="Matsumoto Y."/>
            <person name="Kinjo T."/>
            <person name="Motooka D."/>
            <person name="Nabeya D."/>
            <person name="Jung N."/>
            <person name="Uechi K."/>
            <person name="Horii T."/>
            <person name="Iida T."/>
            <person name="Fujita J."/>
            <person name="Nakamura S."/>
        </authorList>
    </citation>
    <scope>NUCLEOTIDE SEQUENCE [LARGE SCALE GENOMIC DNA]</scope>
    <source>
        <strain evidence="9 10">JCM 17899</strain>
    </source>
</reference>
<comment type="cofactor">
    <cofactor evidence="5">
        <name>FAD</name>
        <dbReference type="ChEBI" id="CHEBI:57692"/>
    </cofactor>
    <text evidence="5">Binds 1 FAD per subunit.</text>
</comment>
<dbReference type="KEGG" id="msei:MSEDJ_43880"/>
<evidence type="ECO:0000256" key="1">
    <source>
        <dbReference type="ARBA" id="ARBA00007532"/>
    </source>
</evidence>
<feature type="binding site" evidence="5">
    <location>
        <position position="53"/>
    </location>
    <ligand>
        <name>FAD</name>
        <dbReference type="ChEBI" id="CHEBI:57692"/>
    </ligand>
</feature>
<evidence type="ECO:0000256" key="6">
    <source>
        <dbReference type="PIRSR" id="PIRSR000350-4"/>
    </source>
</evidence>
<keyword evidence="5" id="KW-0547">Nucleotide-binding</keyword>
<evidence type="ECO:0000259" key="8">
    <source>
        <dbReference type="Pfam" id="PF07992"/>
    </source>
</evidence>
<feature type="active site" description="Proton acceptor" evidence="4">
    <location>
        <position position="458"/>
    </location>
</feature>
<keyword evidence="3 5" id="KW-0274">FAD</keyword>
<sequence>MNEDSEFDVVVIGGGPGGASAAEYLTAEGLEVALVEERLIGGECHYWACNPTKTLLRPIEVLALAKAVPGVREAVGLGQLDVAAVFAKRDAIVDHLDDEDVTATLQQDGLAVIHAHGRLAGPRAVTVIHPDGREETIRARQAVVLATGTRPAIPDVPGLAEAHPWTNRDLAAMTHVPPRTLIIGGGVVGVEFATILAGLGSKVTLLARGGTLLRNSETVASEMVTESLRRKGVDLRFDAHLSGLNRPAEGGTVSATVGDETIEVDEVVVAAGRVVNTDSVGLETVGLRSGEFVAVDDHLQALGADGTWLYAMGDTTGRALLSHLSQYHAVVVADVIAARARGRQLGDDELIARDPHNLPQVVYTDPQVVEVGRTESQARADGFTVTTTTARYPEAVPDLAIFRDGFDAWAKLVIDADTDTLLGATFVGPEFAELAQAATLAVVAMVPIETLRHVVAPHPSINQIWNPLLARRRGPSDCPTSER</sequence>
<dbReference type="SUPFAM" id="SSF51905">
    <property type="entry name" value="FAD/NAD(P)-binding domain"/>
    <property type="match status" value="1"/>
</dbReference>